<evidence type="ECO:0000313" key="3">
    <source>
        <dbReference type="Proteomes" id="UP000234956"/>
    </source>
</evidence>
<organism evidence="2 3">
    <name type="scientific">Lysinibacillus fusiformis</name>
    <dbReference type="NCBI Taxonomy" id="28031"/>
    <lineage>
        <taxon>Bacteria</taxon>
        <taxon>Bacillati</taxon>
        <taxon>Bacillota</taxon>
        <taxon>Bacilli</taxon>
        <taxon>Bacillales</taxon>
        <taxon>Bacillaceae</taxon>
        <taxon>Lysinibacillus</taxon>
    </lineage>
</organism>
<comment type="caution">
    <text evidence="2">The sequence shown here is derived from an EMBL/GenBank/DDBJ whole genome shotgun (WGS) entry which is preliminary data.</text>
</comment>
<keyword evidence="1" id="KW-0472">Membrane</keyword>
<protein>
    <submittedName>
        <fullName evidence="2">Uncharacterized protein</fullName>
    </submittedName>
</protein>
<sequence length="183" mass="21235">MLNALSVRAKYFITALMLAILTPFLAFFMPLTISHTFYFNRDNVVLITPPSNFIMLLIAMGLIVLALIVLGLKRNPYIYAISSAIILSSFVLGYYSFLSYSAIQKDQIVFQHYHKQTIYKWQDINEVIYEYEIGSVGTYYFQTTNNEQFVIEENGQFGLDEKRTIYQLAILNEAKFIEREKSD</sequence>
<keyword evidence="1" id="KW-1133">Transmembrane helix</keyword>
<gene>
    <name evidence="2" type="ORF">CRI88_09275</name>
</gene>
<feature type="transmembrane region" description="Helical" evidence="1">
    <location>
        <begin position="12"/>
        <end position="33"/>
    </location>
</feature>
<dbReference type="RefSeq" id="WP_058844839.1">
    <property type="nucleotide sequence ID" value="NZ_PDFK01000002.1"/>
</dbReference>
<dbReference type="Proteomes" id="UP000234956">
    <property type="component" value="Unassembled WGS sequence"/>
</dbReference>
<reference evidence="2 3" key="1">
    <citation type="submission" date="2017-10" db="EMBL/GenBank/DDBJ databases">
        <title>Draft genome of Lysinibacillus fusiformis strain Juneja, a laboratory-derived pathogen of Drosophila melanogaster.</title>
        <authorList>
            <person name="Smith B.R."/>
            <person name="Unckless R.L."/>
        </authorList>
    </citation>
    <scope>NUCLEOTIDE SEQUENCE [LARGE SCALE GENOMIC DNA]</scope>
    <source>
        <strain evidence="2 3">Juneja</strain>
    </source>
</reference>
<accession>A0A2I0V2G7</accession>
<evidence type="ECO:0000256" key="1">
    <source>
        <dbReference type="SAM" id="Phobius"/>
    </source>
</evidence>
<dbReference type="EMBL" id="PDFK01000002">
    <property type="protein sequence ID" value="PKU52499.1"/>
    <property type="molecule type" value="Genomic_DNA"/>
</dbReference>
<feature type="transmembrane region" description="Helical" evidence="1">
    <location>
        <begin position="77"/>
        <end position="97"/>
    </location>
</feature>
<proteinExistence type="predicted"/>
<name>A0A2I0V2G7_9BACI</name>
<feature type="transmembrane region" description="Helical" evidence="1">
    <location>
        <begin position="53"/>
        <end position="70"/>
    </location>
</feature>
<dbReference type="AlphaFoldDB" id="A0A2I0V2G7"/>
<evidence type="ECO:0000313" key="2">
    <source>
        <dbReference type="EMBL" id="PKU52499.1"/>
    </source>
</evidence>
<keyword evidence="1" id="KW-0812">Transmembrane</keyword>